<reference evidence="4 5" key="1">
    <citation type="submission" date="2018-06" db="EMBL/GenBank/DDBJ databases">
        <title>Genomic Encyclopedia of Type Strains, Phase IV (KMG-IV): sequencing the most valuable type-strain genomes for metagenomic binning, comparative biology and taxonomic classification.</title>
        <authorList>
            <person name="Goeker M."/>
        </authorList>
    </citation>
    <scope>NUCLEOTIDE SEQUENCE [LARGE SCALE GENOMIC DNA]</scope>
    <source>
        <strain evidence="4 5">DSM 24875</strain>
    </source>
</reference>
<protein>
    <submittedName>
        <fullName evidence="4">Sulfotransferase domain-containing protein</fullName>
    </submittedName>
</protein>
<evidence type="ECO:0000256" key="2">
    <source>
        <dbReference type="ARBA" id="ARBA00023180"/>
    </source>
</evidence>
<evidence type="ECO:0000313" key="5">
    <source>
        <dbReference type="Proteomes" id="UP000253529"/>
    </source>
</evidence>
<dbReference type="GO" id="GO:0008146">
    <property type="term" value="F:sulfotransferase activity"/>
    <property type="evidence" value="ECO:0007669"/>
    <property type="project" value="InterPro"/>
</dbReference>
<proteinExistence type="predicted"/>
<dbReference type="Pfam" id="PF00685">
    <property type="entry name" value="Sulfotransfer_1"/>
    <property type="match status" value="1"/>
</dbReference>
<dbReference type="PANTHER" id="PTHR10605:SF56">
    <property type="entry name" value="BIFUNCTIONAL HEPARAN SULFATE N-DEACETYLASE_N-SULFOTRANSFERASE"/>
    <property type="match status" value="1"/>
</dbReference>
<dbReference type="PANTHER" id="PTHR10605">
    <property type="entry name" value="HEPARAN SULFATE SULFOTRANSFERASE"/>
    <property type="match status" value="1"/>
</dbReference>
<dbReference type="SUPFAM" id="SSF52540">
    <property type="entry name" value="P-loop containing nucleoside triphosphate hydrolases"/>
    <property type="match status" value="1"/>
</dbReference>
<evidence type="ECO:0000256" key="1">
    <source>
        <dbReference type="ARBA" id="ARBA00022679"/>
    </source>
</evidence>
<sequence length="273" mass="31108">MVNISHEPEAHSGRTRVIVDFFICGVQKGGTTALDSFLRRHPDIEMAKIKETHFFDDESVDWTHPDYDKLHAWFDADRSRRLRGEATPIYSYWPNAMERLRAYNPSAKLIVALRHPVLRALSHWRMETARGAETLSFAEAIRPPARARVRAAANGAHRVFSYVERGFYAPQVERLLDLFPDGQVLFLRTDAMWRDLPATLNAIHAFLGLDAGPAVERRRVVAIETDKSAPLASADAERLCELYAQDIERTQARTGLDLSDWLDPKSAYHEPME</sequence>
<dbReference type="InterPro" id="IPR000863">
    <property type="entry name" value="Sulfotransferase_dom"/>
</dbReference>
<accession>A0A366ESH6</accession>
<feature type="domain" description="Sulfotransferase" evidence="3">
    <location>
        <begin position="20"/>
        <end position="212"/>
    </location>
</feature>
<dbReference type="Proteomes" id="UP000253529">
    <property type="component" value="Unassembled WGS sequence"/>
</dbReference>
<dbReference type="InterPro" id="IPR027417">
    <property type="entry name" value="P-loop_NTPase"/>
</dbReference>
<comment type="caution">
    <text evidence="4">The sequence shown here is derived from an EMBL/GenBank/DDBJ whole genome shotgun (WGS) entry which is preliminary data.</text>
</comment>
<dbReference type="InterPro" id="IPR037359">
    <property type="entry name" value="NST/OST"/>
</dbReference>
<organism evidence="4 5">
    <name type="scientific">Roseiarcus fermentans</name>
    <dbReference type="NCBI Taxonomy" id="1473586"/>
    <lineage>
        <taxon>Bacteria</taxon>
        <taxon>Pseudomonadati</taxon>
        <taxon>Pseudomonadota</taxon>
        <taxon>Alphaproteobacteria</taxon>
        <taxon>Hyphomicrobiales</taxon>
        <taxon>Roseiarcaceae</taxon>
        <taxon>Roseiarcus</taxon>
    </lineage>
</organism>
<keyword evidence="1 4" id="KW-0808">Transferase</keyword>
<keyword evidence="5" id="KW-1185">Reference proteome</keyword>
<gene>
    <name evidence="4" type="ORF">DFR50_13824</name>
</gene>
<dbReference type="AlphaFoldDB" id="A0A366ESH6"/>
<name>A0A366ESH6_9HYPH</name>
<evidence type="ECO:0000313" key="4">
    <source>
        <dbReference type="EMBL" id="RBP04640.1"/>
    </source>
</evidence>
<dbReference type="OrthoDB" id="9778870at2"/>
<evidence type="ECO:0000259" key="3">
    <source>
        <dbReference type="Pfam" id="PF00685"/>
    </source>
</evidence>
<dbReference type="Gene3D" id="3.40.50.300">
    <property type="entry name" value="P-loop containing nucleotide triphosphate hydrolases"/>
    <property type="match status" value="1"/>
</dbReference>
<keyword evidence="2" id="KW-0325">Glycoprotein</keyword>
<dbReference type="EMBL" id="QNRK01000038">
    <property type="protein sequence ID" value="RBP04640.1"/>
    <property type="molecule type" value="Genomic_DNA"/>
</dbReference>